<dbReference type="GO" id="GO:0005506">
    <property type="term" value="F:iron ion binding"/>
    <property type="evidence" value="ECO:0007669"/>
    <property type="project" value="InterPro"/>
</dbReference>
<dbReference type="GO" id="GO:0008395">
    <property type="term" value="F:steroid hydroxylase activity"/>
    <property type="evidence" value="ECO:0007669"/>
    <property type="project" value="TreeGrafter"/>
</dbReference>
<dbReference type="STRING" id="363999.A0A439CWV0"/>
<evidence type="ECO:0000313" key="6">
    <source>
        <dbReference type="EMBL" id="RWA06704.1"/>
    </source>
</evidence>
<evidence type="ECO:0000313" key="7">
    <source>
        <dbReference type="Proteomes" id="UP000286045"/>
    </source>
</evidence>
<dbReference type="SUPFAM" id="SSF48264">
    <property type="entry name" value="Cytochrome P450"/>
    <property type="match status" value="1"/>
</dbReference>
<accession>A0A439CWV0</accession>
<evidence type="ECO:0000256" key="3">
    <source>
        <dbReference type="ARBA" id="ARBA00022723"/>
    </source>
</evidence>
<gene>
    <name evidence="6" type="ORF">EKO27_g8397</name>
</gene>
<dbReference type="InterPro" id="IPR036396">
    <property type="entry name" value="Cyt_P450_sf"/>
</dbReference>
<dbReference type="Gene3D" id="1.10.630.10">
    <property type="entry name" value="Cytochrome P450"/>
    <property type="match status" value="1"/>
</dbReference>
<keyword evidence="3" id="KW-0479">Metal-binding</keyword>
<sequence>MDENFWNTMGGKYPVNSFWAERFLIDPLDPSSGPGRDDVPSTVYQSPVAPKAEGPEKGVFFSVKGLEGAWIPYGRGHAACPSRHLAKRLILYTTGLLLAAFDIEIVTQQVVMDSPRFGLGVQRPKQPVKFRMKRKTSSSAH</sequence>
<dbReference type="GO" id="GO:0016705">
    <property type="term" value="F:oxidoreductase activity, acting on paired donors, with incorporation or reduction of molecular oxygen"/>
    <property type="evidence" value="ECO:0007669"/>
    <property type="project" value="InterPro"/>
</dbReference>
<name>A0A439CWV0_9PEZI</name>
<dbReference type="InterPro" id="IPR050529">
    <property type="entry name" value="CYP450_sterol_14alpha_dmase"/>
</dbReference>
<dbReference type="PANTHER" id="PTHR24304">
    <property type="entry name" value="CYTOCHROME P450 FAMILY 7"/>
    <property type="match status" value="1"/>
</dbReference>
<dbReference type="AlphaFoldDB" id="A0A439CWV0"/>
<proteinExistence type="inferred from homology"/>
<evidence type="ECO:0000256" key="5">
    <source>
        <dbReference type="SAM" id="MobiDB-lite"/>
    </source>
</evidence>
<dbReference type="Proteomes" id="UP000286045">
    <property type="component" value="Unassembled WGS sequence"/>
</dbReference>
<evidence type="ECO:0000256" key="1">
    <source>
        <dbReference type="ARBA" id="ARBA00010617"/>
    </source>
</evidence>
<evidence type="ECO:0008006" key="8">
    <source>
        <dbReference type="Google" id="ProtNLM"/>
    </source>
</evidence>
<keyword evidence="2" id="KW-0349">Heme</keyword>
<dbReference type="PANTHER" id="PTHR24304:SF2">
    <property type="entry name" value="24-HYDROXYCHOLESTEROL 7-ALPHA-HYDROXYLASE"/>
    <property type="match status" value="1"/>
</dbReference>
<dbReference type="EMBL" id="RYZI01000315">
    <property type="protein sequence ID" value="RWA06704.1"/>
    <property type="molecule type" value="Genomic_DNA"/>
</dbReference>
<evidence type="ECO:0000256" key="2">
    <source>
        <dbReference type="ARBA" id="ARBA00022617"/>
    </source>
</evidence>
<keyword evidence="7" id="KW-1185">Reference proteome</keyword>
<reference evidence="6 7" key="1">
    <citation type="submission" date="2018-12" db="EMBL/GenBank/DDBJ databases">
        <title>Draft genome sequence of Xylaria grammica IHI A82.</title>
        <authorList>
            <person name="Buettner E."/>
            <person name="Kellner H."/>
        </authorList>
    </citation>
    <scope>NUCLEOTIDE SEQUENCE [LARGE SCALE GENOMIC DNA]</scope>
    <source>
        <strain evidence="6 7">IHI A82</strain>
    </source>
</reference>
<organism evidence="6 7">
    <name type="scientific">Xylaria grammica</name>
    <dbReference type="NCBI Taxonomy" id="363999"/>
    <lineage>
        <taxon>Eukaryota</taxon>
        <taxon>Fungi</taxon>
        <taxon>Dikarya</taxon>
        <taxon>Ascomycota</taxon>
        <taxon>Pezizomycotina</taxon>
        <taxon>Sordariomycetes</taxon>
        <taxon>Xylariomycetidae</taxon>
        <taxon>Xylariales</taxon>
        <taxon>Xylariaceae</taxon>
        <taxon>Xylaria</taxon>
    </lineage>
</organism>
<comment type="caution">
    <text evidence="6">The sequence shown here is derived from an EMBL/GenBank/DDBJ whole genome shotgun (WGS) entry which is preliminary data.</text>
</comment>
<comment type="similarity">
    <text evidence="1">Belongs to the cytochrome P450 family.</text>
</comment>
<feature type="region of interest" description="Disordered" evidence="5">
    <location>
        <begin position="30"/>
        <end position="55"/>
    </location>
</feature>
<dbReference type="GO" id="GO:0020037">
    <property type="term" value="F:heme binding"/>
    <property type="evidence" value="ECO:0007669"/>
    <property type="project" value="InterPro"/>
</dbReference>
<keyword evidence="4" id="KW-0408">Iron</keyword>
<evidence type="ECO:0000256" key="4">
    <source>
        <dbReference type="ARBA" id="ARBA00023004"/>
    </source>
</evidence>
<protein>
    <recommendedName>
        <fullName evidence="8">Cytochrome P450</fullName>
    </recommendedName>
</protein>